<feature type="transmembrane region" description="Helical" evidence="1">
    <location>
        <begin position="343"/>
        <end position="364"/>
    </location>
</feature>
<dbReference type="RefSeq" id="WP_232890161.1">
    <property type="nucleotide sequence ID" value="NZ_JAJSPM010000001.1"/>
</dbReference>
<sequence>MHQIIQTLFFIGFFVIAFIIALPCKRLFNISDAKDHQYKHLDGIRALAALSVVGCHSNQYLLTYFGIPGRALTGDRIGIIGVQIFFTLTAYLFTKKALENKLNPNSFYMARVRRIAPLYLVVASITVIMCSYLSLRGYQLTVRAPNDPPMLLKEIFDIFAFGFLGGVTLNFGSVNALSFIGIAWTLSYEWKFYLVLPLLYSLYRHSMLMATVVVLSVLLLAFHDFYVFTNVQWPFFIIGSFSAWLIHHYPSLSNSKIKSIFGALALLTFIFSIFTSNYFDYKHFFLTGALFISILIAQPRILAFKPLLFLGQISYSIYLLQYLVLFPVQLFVAMHPALVAHSIQKFIVCFSIGVILIPAATLSYKLIELPGMEGTFWRQFAFIKNLAWRKQRLLAE</sequence>
<dbReference type="InterPro" id="IPR002656">
    <property type="entry name" value="Acyl_transf_3_dom"/>
</dbReference>
<feature type="transmembrane region" description="Helical" evidence="1">
    <location>
        <begin position="155"/>
        <end position="186"/>
    </location>
</feature>
<proteinExistence type="predicted"/>
<feature type="domain" description="Acyltransferase 3" evidence="2">
    <location>
        <begin position="41"/>
        <end position="356"/>
    </location>
</feature>
<evidence type="ECO:0000256" key="1">
    <source>
        <dbReference type="SAM" id="Phobius"/>
    </source>
</evidence>
<dbReference type="Proteomes" id="UP001320170">
    <property type="component" value="Unassembled WGS sequence"/>
</dbReference>
<feature type="transmembrane region" description="Helical" evidence="1">
    <location>
        <begin position="315"/>
        <end position="337"/>
    </location>
</feature>
<feature type="transmembrane region" description="Helical" evidence="1">
    <location>
        <begin position="207"/>
        <end position="225"/>
    </location>
</feature>
<organism evidence="3 4">
    <name type="scientific">Legionella resiliens</name>
    <dbReference type="NCBI Taxonomy" id="2905958"/>
    <lineage>
        <taxon>Bacteria</taxon>
        <taxon>Pseudomonadati</taxon>
        <taxon>Pseudomonadota</taxon>
        <taxon>Gammaproteobacteria</taxon>
        <taxon>Legionellales</taxon>
        <taxon>Legionellaceae</taxon>
        <taxon>Legionella</taxon>
    </lineage>
</organism>
<protein>
    <submittedName>
        <fullName evidence="3">Acyltransferase</fullName>
    </submittedName>
</protein>
<keyword evidence="1" id="KW-1133">Transmembrane helix</keyword>
<gene>
    <name evidence="3" type="ORF">LXO92_00885</name>
</gene>
<dbReference type="InterPro" id="IPR050879">
    <property type="entry name" value="Acyltransferase_3"/>
</dbReference>
<dbReference type="GO" id="GO:0016746">
    <property type="term" value="F:acyltransferase activity"/>
    <property type="evidence" value="ECO:0007669"/>
    <property type="project" value="UniProtKB-KW"/>
</dbReference>
<feature type="transmembrane region" description="Helical" evidence="1">
    <location>
        <begin position="284"/>
        <end position="303"/>
    </location>
</feature>
<evidence type="ECO:0000313" key="4">
    <source>
        <dbReference type="Proteomes" id="UP001320170"/>
    </source>
</evidence>
<feature type="transmembrane region" description="Helical" evidence="1">
    <location>
        <begin position="77"/>
        <end position="94"/>
    </location>
</feature>
<comment type="caution">
    <text evidence="3">The sequence shown here is derived from an EMBL/GenBank/DDBJ whole genome shotgun (WGS) entry which is preliminary data.</text>
</comment>
<accession>A0ABS8WYY7</accession>
<keyword evidence="3" id="KW-0808">Transferase</keyword>
<evidence type="ECO:0000259" key="2">
    <source>
        <dbReference type="Pfam" id="PF01757"/>
    </source>
</evidence>
<keyword evidence="1" id="KW-0812">Transmembrane</keyword>
<dbReference type="EMBL" id="JAJTND010000001">
    <property type="protein sequence ID" value="MCE3530929.1"/>
    <property type="molecule type" value="Genomic_DNA"/>
</dbReference>
<reference evidence="3 4" key="1">
    <citation type="journal article" date="2024" name="Pathogens">
        <title>Characterization of a Novel Species of Legionella Isolated from a Healthcare Facility: Legionella resiliens sp. nov.</title>
        <authorList>
            <person name="Cristino S."/>
            <person name="Pascale M.R."/>
            <person name="Marino F."/>
            <person name="Derelitto C."/>
            <person name="Salaris S."/>
            <person name="Orsini M."/>
            <person name="Squarzoni S."/>
            <person name="Grottola A."/>
            <person name="Girolamini L."/>
        </authorList>
    </citation>
    <scope>NUCLEOTIDE SEQUENCE [LARGE SCALE GENOMIC DNA]</scope>
    <source>
        <strain evidence="3 4">8cVS16</strain>
    </source>
</reference>
<keyword evidence="4" id="KW-1185">Reference proteome</keyword>
<feature type="transmembrane region" description="Helical" evidence="1">
    <location>
        <begin position="259"/>
        <end position="278"/>
    </location>
</feature>
<keyword evidence="1" id="KW-0472">Membrane</keyword>
<dbReference type="PANTHER" id="PTHR23028:SF53">
    <property type="entry name" value="ACYL_TRANSF_3 DOMAIN-CONTAINING PROTEIN"/>
    <property type="match status" value="1"/>
</dbReference>
<feature type="transmembrane region" description="Helical" evidence="1">
    <location>
        <begin position="231"/>
        <end position="247"/>
    </location>
</feature>
<feature type="transmembrane region" description="Helical" evidence="1">
    <location>
        <begin position="115"/>
        <end position="135"/>
    </location>
</feature>
<evidence type="ECO:0000313" key="3">
    <source>
        <dbReference type="EMBL" id="MCE3530929.1"/>
    </source>
</evidence>
<dbReference type="PANTHER" id="PTHR23028">
    <property type="entry name" value="ACETYLTRANSFERASE"/>
    <property type="match status" value="1"/>
</dbReference>
<keyword evidence="3" id="KW-0012">Acyltransferase</keyword>
<feature type="transmembrane region" description="Helical" evidence="1">
    <location>
        <begin position="44"/>
        <end position="65"/>
    </location>
</feature>
<dbReference type="Pfam" id="PF01757">
    <property type="entry name" value="Acyl_transf_3"/>
    <property type="match status" value="1"/>
</dbReference>
<name>A0ABS8WYY7_9GAMM</name>
<feature type="transmembrane region" description="Helical" evidence="1">
    <location>
        <begin position="6"/>
        <end position="24"/>
    </location>
</feature>